<name>A0AAW5R3N0_9HYPH</name>
<comment type="caution">
    <text evidence="2">The sequence shown here is derived from an EMBL/GenBank/DDBJ whole genome shotgun (WGS) entry which is preliminary data.</text>
</comment>
<feature type="compositionally biased region" description="Acidic residues" evidence="1">
    <location>
        <begin position="71"/>
        <end position="81"/>
    </location>
</feature>
<keyword evidence="3" id="KW-1185">Reference proteome</keyword>
<dbReference type="InterPro" id="IPR019632">
    <property type="entry name" value="DUF2497"/>
</dbReference>
<evidence type="ECO:0000256" key="1">
    <source>
        <dbReference type="SAM" id="MobiDB-lite"/>
    </source>
</evidence>
<proteinExistence type="predicted"/>
<dbReference type="Pfam" id="PF10691">
    <property type="entry name" value="DUF2497"/>
    <property type="match status" value="1"/>
</dbReference>
<reference evidence="2 3" key="1">
    <citation type="submission" date="2022-04" db="EMBL/GenBank/DDBJ databases">
        <authorList>
            <person name="Ye Y.-Q."/>
            <person name="Du Z.-J."/>
        </authorList>
    </citation>
    <scope>NUCLEOTIDE SEQUENCE [LARGE SCALE GENOMIC DNA]</scope>
    <source>
        <strain evidence="2 3">A6E488</strain>
    </source>
</reference>
<organism evidence="2 3">
    <name type="scientific">Microbaculum marinisediminis</name>
    <dbReference type="NCBI Taxonomy" id="2931392"/>
    <lineage>
        <taxon>Bacteria</taxon>
        <taxon>Pseudomonadati</taxon>
        <taxon>Pseudomonadota</taxon>
        <taxon>Alphaproteobacteria</taxon>
        <taxon>Hyphomicrobiales</taxon>
        <taxon>Tepidamorphaceae</taxon>
        <taxon>Microbaculum</taxon>
    </lineage>
</organism>
<feature type="region of interest" description="Disordered" evidence="1">
    <location>
        <begin position="71"/>
        <end position="92"/>
    </location>
</feature>
<evidence type="ECO:0000313" key="3">
    <source>
        <dbReference type="Proteomes" id="UP001320898"/>
    </source>
</evidence>
<dbReference type="Proteomes" id="UP001320898">
    <property type="component" value="Unassembled WGS sequence"/>
</dbReference>
<sequence>MNKPNPAPEPTMEEILASIRRIISDGDDGGMAADAPVPQAGPAPHALVEDAVEDSEMEADADIFDLTDDMVAEDRAEEPEDPPAASEEMSADDIDRLMASEEEMDADDIDKLMASESVADFEVPEQPENIDIAFSEPEPKPVKPEPAVAAAPRAPKDEAPALLSPKSDAAVASAFGQLADTILSRDPRTLEDLVGDMLRPMLKDWLDDNLPALVEKLVREEIERVSRGRR</sequence>
<feature type="region of interest" description="Disordered" evidence="1">
    <location>
        <begin position="134"/>
        <end position="163"/>
    </location>
</feature>
<accession>A0AAW5R3N0</accession>
<gene>
    <name evidence="2" type="ORF">MUB46_19305</name>
</gene>
<evidence type="ECO:0000313" key="2">
    <source>
        <dbReference type="EMBL" id="MCT8974017.1"/>
    </source>
</evidence>
<dbReference type="EMBL" id="JALIDZ010000010">
    <property type="protein sequence ID" value="MCT8974017.1"/>
    <property type="molecule type" value="Genomic_DNA"/>
</dbReference>
<protein>
    <submittedName>
        <fullName evidence="2">DUF2497 domain-containing protein</fullName>
    </submittedName>
</protein>
<dbReference type="AlphaFoldDB" id="A0AAW5R3N0"/>